<keyword evidence="7 13" id="KW-0812">Transmembrane</keyword>
<dbReference type="PIRSF" id="PIRSF006247">
    <property type="entry name" value="TrkH"/>
    <property type="match status" value="1"/>
</dbReference>
<feature type="transmembrane region" description="Helical" evidence="13">
    <location>
        <begin position="450"/>
        <end position="470"/>
    </location>
</feature>
<evidence type="ECO:0000313" key="14">
    <source>
        <dbReference type="EMBL" id="RFT06186.1"/>
    </source>
</evidence>
<keyword evidence="10" id="KW-0406">Ion transport</keyword>
<keyword evidence="11 13" id="KW-0472">Membrane</keyword>
<feature type="binding site" evidence="12">
    <location>
        <position position="427"/>
    </location>
    <ligand>
        <name>K(+)</name>
        <dbReference type="ChEBI" id="CHEBI:29103"/>
    </ligand>
</feature>
<dbReference type="Proteomes" id="UP000260649">
    <property type="component" value="Unassembled WGS sequence"/>
</dbReference>
<feature type="transmembrane region" description="Helical" evidence="13">
    <location>
        <begin position="389"/>
        <end position="409"/>
    </location>
</feature>
<protein>
    <submittedName>
        <fullName evidence="14">TrkH family potassium uptake protein</fullName>
    </submittedName>
</protein>
<dbReference type="AlphaFoldDB" id="A0A3E2B2J1"/>
<evidence type="ECO:0000256" key="7">
    <source>
        <dbReference type="ARBA" id="ARBA00022692"/>
    </source>
</evidence>
<dbReference type="InterPro" id="IPR004772">
    <property type="entry name" value="TrkH"/>
</dbReference>
<evidence type="ECO:0000256" key="5">
    <source>
        <dbReference type="ARBA" id="ARBA00022519"/>
    </source>
</evidence>
<feature type="transmembrane region" description="Helical" evidence="13">
    <location>
        <begin position="124"/>
        <end position="146"/>
    </location>
</feature>
<feature type="transmembrane region" description="Helical" evidence="13">
    <location>
        <begin position="67"/>
        <end position="87"/>
    </location>
</feature>
<feature type="binding site" evidence="12">
    <location>
        <position position="311"/>
    </location>
    <ligand>
        <name>K(+)</name>
        <dbReference type="ChEBI" id="CHEBI:29103"/>
    </ligand>
</feature>
<feature type="transmembrane region" description="Helical" evidence="13">
    <location>
        <begin position="38"/>
        <end position="55"/>
    </location>
</feature>
<feature type="binding site" evidence="12">
    <location>
        <position position="108"/>
    </location>
    <ligand>
        <name>K(+)</name>
        <dbReference type="ChEBI" id="CHEBI:29103"/>
    </ligand>
</feature>
<evidence type="ECO:0000256" key="1">
    <source>
        <dbReference type="ARBA" id="ARBA00004429"/>
    </source>
</evidence>
<evidence type="ECO:0000256" key="3">
    <source>
        <dbReference type="ARBA" id="ARBA00022448"/>
    </source>
</evidence>
<dbReference type="GeneID" id="97995816"/>
<comment type="caution">
    <text evidence="14">The sequence shown here is derived from an EMBL/GenBank/DDBJ whole genome shotgun (WGS) entry which is preliminary data.</text>
</comment>
<evidence type="ECO:0000313" key="15">
    <source>
        <dbReference type="Proteomes" id="UP000260649"/>
    </source>
</evidence>
<dbReference type="PANTHER" id="PTHR32024:SF2">
    <property type="entry name" value="TRK SYSTEM POTASSIUM UPTAKE PROTEIN TRKG-RELATED"/>
    <property type="match status" value="1"/>
</dbReference>
<dbReference type="Pfam" id="PF02386">
    <property type="entry name" value="TrkH"/>
    <property type="match status" value="1"/>
</dbReference>
<proteinExistence type="inferred from homology"/>
<evidence type="ECO:0000256" key="8">
    <source>
        <dbReference type="ARBA" id="ARBA00022958"/>
    </source>
</evidence>
<evidence type="ECO:0000256" key="9">
    <source>
        <dbReference type="ARBA" id="ARBA00022989"/>
    </source>
</evidence>
<comment type="subcellular location">
    <subcellularLocation>
        <location evidence="1">Cell inner membrane</location>
        <topology evidence="1">Multi-pass membrane protein</topology>
    </subcellularLocation>
</comment>
<feature type="transmembrane region" description="Helical" evidence="13">
    <location>
        <begin position="179"/>
        <end position="203"/>
    </location>
</feature>
<dbReference type="InterPro" id="IPR003445">
    <property type="entry name" value="Cat_transpt"/>
</dbReference>
<keyword evidence="12" id="KW-0479">Metal-binding</keyword>
<sequence length="478" mass="51782">MNYKLMLRTLGRTLQLEALCLLLPLVVCLIYREDPKPFLYTIGLVGLLGSLLVRLRARPDFFSREGFAVVGLIWVFLSLFGALPFWFSGEFASFADCFFEIVSGFTTTGASILTEVESLPRGILFWRSFSSWIGGMGVLIFTLAFLPKVGGRTQVLVQAEATGPVSNKLVPKTALSARILYLIYISLTLLEILALCLAGMPFYDAVVNTFATVCTGGFSVRNLSIASYGLPACEVIITVFMLLCSLNFAVFFLVLTGRLRQALGSDELRFFLLAVALSSAIVFFNVLPLYESAGHALRDTLFQVSSVVSTTGFSTADFALWPTVSQFVLVLLMFLGGCAGSTAGGLKASRVLLLLRCARRSLRRLSHPRAVKVVKLDGKAVDEETLNTVFVFFTCFFLVLGGTCLVVSLDGFSLTTSCSAALACISNTGPGLEAVGPLGNFAAFSSLSKVVLSMAMLVGRLEIFPILILFQPSTWGRN</sequence>
<keyword evidence="4" id="KW-1003">Cell membrane</keyword>
<feature type="binding site" evidence="12">
    <location>
        <position position="107"/>
    </location>
    <ligand>
        <name>K(+)</name>
        <dbReference type="ChEBI" id="CHEBI:29103"/>
    </ligand>
</feature>
<evidence type="ECO:0000256" key="4">
    <source>
        <dbReference type="ARBA" id="ARBA00022475"/>
    </source>
</evidence>
<reference evidence="14 15" key="1">
    <citation type="submission" date="2018-07" db="EMBL/GenBank/DDBJ databases">
        <title>GABA Modulating Bacteria of the Human Gut Microbiota.</title>
        <authorList>
            <person name="Strandwitz P."/>
            <person name="Kim K.H."/>
            <person name="Terekhova D."/>
            <person name="Liu J.K."/>
            <person name="Sharma A."/>
            <person name="Levering J."/>
            <person name="Mcdonald D."/>
            <person name="Dietrich D."/>
            <person name="Ramadhar T.R."/>
            <person name="Lekbua A."/>
            <person name="Mroue N."/>
            <person name="Liston C."/>
            <person name="Stewart E.J."/>
            <person name="Dubin M.J."/>
            <person name="Zengler K."/>
            <person name="Knight R."/>
            <person name="Gilbert J.A."/>
            <person name="Clardy J."/>
            <person name="Lewis K."/>
        </authorList>
    </citation>
    <scope>NUCLEOTIDE SEQUENCE [LARGE SCALE GENOMIC DNA]</scope>
    <source>
        <strain evidence="14 15">KLE1738</strain>
    </source>
</reference>
<evidence type="ECO:0000256" key="13">
    <source>
        <dbReference type="SAM" id="Phobius"/>
    </source>
</evidence>
<keyword evidence="6" id="KW-0633">Potassium transport</keyword>
<evidence type="ECO:0000256" key="12">
    <source>
        <dbReference type="PIRSR" id="PIRSR006247-1"/>
    </source>
</evidence>
<keyword evidence="3" id="KW-0813">Transport</keyword>
<gene>
    <name evidence="14" type="ORF">DV520_08730</name>
</gene>
<feature type="binding site" evidence="12">
    <location>
        <position position="310"/>
    </location>
    <ligand>
        <name>K(+)</name>
        <dbReference type="ChEBI" id="CHEBI:29103"/>
    </ligand>
</feature>
<dbReference type="EMBL" id="QQRQ01000015">
    <property type="protein sequence ID" value="RFT06186.1"/>
    <property type="molecule type" value="Genomic_DNA"/>
</dbReference>
<dbReference type="PANTHER" id="PTHR32024">
    <property type="entry name" value="TRK SYSTEM POTASSIUM UPTAKE PROTEIN TRKG-RELATED"/>
    <property type="match status" value="1"/>
</dbReference>
<feature type="transmembrane region" description="Helical" evidence="13">
    <location>
        <begin position="268"/>
        <end position="290"/>
    </location>
</feature>
<dbReference type="GO" id="GO:0046872">
    <property type="term" value="F:metal ion binding"/>
    <property type="evidence" value="ECO:0007669"/>
    <property type="project" value="UniProtKB-KW"/>
</dbReference>
<feature type="transmembrane region" description="Helical" evidence="13">
    <location>
        <begin position="235"/>
        <end position="256"/>
    </location>
</feature>
<keyword evidence="5" id="KW-0997">Cell inner membrane</keyword>
<dbReference type="RefSeq" id="WP_117142469.1">
    <property type="nucleotide sequence ID" value="NZ_CAKXKJ010000001.1"/>
</dbReference>
<feature type="binding site" evidence="12">
    <location>
        <position position="216"/>
    </location>
    <ligand>
        <name>K(+)</name>
        <dbReference type="ChEBI" id="CHEBI:29103"/>
    </ligand>
</feature>
<evidence type="ECO:0000256" key="6">
    <source>
        <dbReference type="ARBA" id="ARBA00022538"/>
    </source>
</evidence>
<evidence type="ECO:0000256" key="2">
    <source>
        <dbReference type="ARBA" id="ARBA00009137"/>
    </source>
</evidence>
<evidence type="ECO:0000256" key="11">
    <source>
        <dbReference type="ARBA" id="ARBA00023136"/>
    </source>
</evidence>
<feature type="transmembrane region" description="Helical" evidence="13">
    <location>
        <begin position="327"/>
        <end position="355"/>
    </location>
</feature>
<name>A0A3E2B2J1_9FIRM</name>
<keyword evidence="15" id="KW-1185">Reference proteome</keyword>
<dbReference type="GO" id="GO:0005886">
    <property type="term" value="C:plasma membrane"/>
    <property type="evidence" value="ECO:0007669"/>
    <property type="project" value="UniProtKB-SubCell"/>
</dbReference>
<accession>A0A3E2B2J1</accession>
<keyword evidence="9 13" id="KW-1133">Transmembrane helix</keyword>
<evidence type="ECO:0000256" key="10">
    <source>
        <dbReference type="ARBA" id="ARBA00023065"/>
    </source>
</evidence>
<dbReference type="GO" id="GO:0015379">
    <property type="term" value="F:potassium:chloride symporter activity"/>
    <property type="evidence" value="ECO:0007669"/>
    <property type="project" value="InterPro"/>
</dbReference>
<dbReference type="OrthoDB" id="9810952at2"/>
<organism evidence="14 15">
    <name type="scientific">Evtepia gabavorous</name>
    <dbReference type="NCBI Taxonomy" id="2211183"/>
    <lineage>
        <taxon>Bacteria</taxon>
        <taxon>Bacillati</taxon>
        <taxon>Bacillota</taxon>
        <taxon>Clostridia</taxon>
        <taxon>Eubacteriales</taxon>
        <taxon>Evtepia</taxon>
    </lineage>
</organism>
<keyword evidence="8 12" id="KW-0630">Potassium</keyword>
<comment type="similarity">
    <text evidence="2">Belongs to the TrkH potassium transport family.</text>
</comment>